<protein>
    <submittedName>
        <fullName evidence="2">Cyclin-dependent kinase 5 activator</fullName>
    </submittedName>
</protein>
<accession>A0AC34GUT0</accession>
<evidence type="ECO:0000313" key="1">
    <source>
        <dbReference type="Proteomes" id="UP000887579"/>
    </source>
</evidence>
<organism evidence="1 2">
    <name type="scientific">Panagrolaimus sp. ES5</name>
    <dbReference type="NCBI Taxonomy" id="591445"/>
    <lineage>
        <taxon>Eukaryota</taxon>
        <taxon>Metazoa</taxon>
        <taxon>Ecdysozoa</taxon>
        <taxon>Nematoda</taxon>
        <taxon>Chromadorea</taxon>
        <taxon>Rhabditida</taxon>
        <taxon>Tylenchina</taxon>
        <taxon>Panagrolaimomorpha</taxon>
        <taxon>Panagrolaimoidea</taxon>
        <taxon>Panagrolaimidae</taxon>
        <taxon>Panagrolaimus</taxon>
    </lineage>
</organism>
<sequence length="515" mass="57259">MGGTLSSPSGSTAPSTSVCNHLFTTGTDVGPPSASLYRSSSGSSSSSSNGKKHNSMFVTGWNFARKSAAASAHVFPPFSFHLSSSGESHNNNFNNNNETHSSNNHNNNIRRGSNTRGSSSNKELQKNCTSNKPSTTMNSSRFIMSRSHDSNISASSTSALPRSTYDQNSNNNYNNNNNNNNNKSFKNLPQTDIKIDNNYNIRSNGNCANITGLSSKKGSKSKEYIKNGNHHSTGIYPPHTDRPTTVFSNMYSIREDLRKNLSLDKQDFANNNNNNNISSPVGPKARTPMSPTHKATTKINGKQKIHEAPLIMMQGINAAQKRFKSMGSSKSIELKNAILPPPSSRSVDEICQNTCKKTVIQASTSELLRGLGHFIAHKCCMHHFEAADFVMWMRTVDRSLMLQGWQDVAFINPANLVFVYMLIRDRLDKEVDHMRSVEDLQSMVLTCLYISYSYMGNEISYPLKPFIGDNEDRNKFWNRCVDIINTHSSDMLRLNSSSAFFLEVFTELKNYSVDV</sequence>
<name>A0AC34GUT0_9BILA</name>
<evidence type="ECO:0000313" key="2">
    <source>
        <dbReference type="WBParaSite" id="ES5_v2.g8609.t1"/>
    </source>
</evidence>
<reference evidence="2" key="1">
    <citation type="submission" date="2022-11" db="UniProtKB">
        <authorList>
            <consortium name="WormBaseParasite"/>
        </authorList>
    </citation>
    <scope>IDENTIFICATION</scope>
</reference>
<dbReference type="WBParaSite" id="ES5_v2.g8609.t1">
    <property type="protein sequence ID" value="ES5_v2.g8609.t1"/>
    <property type="gene ID" value="ES5_v2.g8609"/>
</dbReference>
<proteinExistence type="predicted"/>
<dbReference type="Proteomes" id="UP000887579">
    <property type="component" value="Unplaced"/>
</dbReference>